<evidence type="ECO:0000256" key="2">
    <source>
        <dbReference type="ARBA" id="ARBA00022771"/>
    </source>
</evidence>
<dbReference type="InterPro" id="IPR000571">
    <property type="entry name" value="Znf_CCCH"/>
</dbReference>
<dbReference type="PROSITE" id="PS50103">
    <property type="entry name" value="ZF_C3H1"/>
    <property type="match status" value="1"/>
</dbReference>
<evidence type="ECO:0000256" key="5">
    <source>
        <dbReference type="SAM" id="Coils"/>
    </source>
</evidence>
<evidence type="ECO:0000259" key="7">
    <source>
        <dbReference type="PROSITE" id="PS50103"/>
    </source>
</evidence>
<keyword evidence="2 4" id="KW-0863">Zinc-finger</keyword>
<dbReference type="Pfam" id="PF00642">
    <property type="entry name" value="zf-CCCH"/>
    <property type="match status" value="1"/>
</dbReference>
<evidence type="ECO:0000313" key="8">
    <source>
        <dbReference type="EMBL" id="KAF4682113.1"/>
    </source>
</evidence>
<dbReference type="SUPFAM" id="SSF90229">
    <property type="entry name" value="CCCH zinc finger"/>
    <property type="match status" value="1"/>
</dbReference>
<proteinExistence type="predicted"/>
<dbReference type="InterPro" id="IPR036855">
    <property type="entry name" value="Znf_CCCH_sf"/>
</dbReference>
<dbReference type="AlphaFoldDB" id="A0A7J6NDZ2"/>
<keyword evidence="3 4" id="KW-0862">Zinc</keyword>
<protein>
    <recommendedName>
        <fullName evidence="7">C3H1-type domain-containing protein</fullName>
    </recommendedName>
</protein>
<gene>
    <name evidence="8" type="ORF">FOZ60_011024</name>
</gene>
<evidence type="ECO:0000313" key="9">
    <source>
        <dbReference type="Proteomes" id="UP000541610"/>
    </source>
</evidence>
<feature type="domain" description="C3H1-type" evidence="7">
    <location>
        <begin position="284"/>
        <end position="311"/>
    </location>
</feature>
<sequence length="359" mass="40604">MADYTEIVEKKVVNLLMEDDAVDAEIKKLLVEKLVEEKVYSILLLGNLGNDLVLRMTAAVEEDKRDLFKLHLVSLIDEAKAHLKAKRRRAAEQEDDAADLKKLRENVAARFGEGLQIPASVIPSHKVLSRMVQSPNNYVPIGEFLSGSTDPNRGGVKHAEDLITGKTVPVQLTKSRKIDSFSVWLEGFCRWAGALFLVSPSNSEVDPLSILAYLIRIAQLVDKSSWRDAVVFDHQYRSASLGYHEQGHSLGEVLRSDMNPSLYVGAQMGKLKDDDLFGSGKSPEGHDEVCRFFVRGRCNRGRKCPFKHPSRLQPRSFYDMANDPDLRDAYFRRPSRSPSPKRSRRRRSRSPKEEKKSKN</sequence>
<dbReference type="EMBL" id="JABANP010000457">
    <property type="protein sequence ID" value="KAF4682113.1"/>
    <property type="molecule type" value="Genomic_DNA"/>
</dbReference>
<feature type="region of interest" description="Disordered" evidence="6">
    <location>
        <begin position="304"/>
        <end position="359"/>
    </location>
</feature>
<organism evidence="8 9">
    <name type="scientific">Perkinsus olseni</name>
    <name type="common">Perkinsus atlanticus</name>
    <dbReference type="NCBI Taxonomy" id="32597"/>
    <lineage>
        <taxon>Eukaryota</taxon>
        <taxon>Sar</taxon>
        <taxon>Alveolata</taxon>
        <taxon>Perkinsozoa</taxon>
        <taxon>Perkinsea</taxon>
        <taxon>Perkinsida</taxon>
        <taxon>Perkinsidae</taxon>
        <taxon>Perkinsus</taxon>
    </lineage>
</organism>
<feature type="zinc finger region" description="C3H1-type" evidence="4">
    <location>
        <begin position="284"/>
        <end position="311"/>
    </location>
</feature>
<dbReference type="Proteomes" id="UP000541610">
    <property type="component" value="Unassembled WGS sequence"/>
</dbReference>
<reference evidence="8 9" key="1">
    <citation type="submission" date="2020-04" db="EMBL/GenBank/DDBJ databases">
        <title>Perkinsus olseni comparative genomics.</title>
        <authorList>
            <person name="Bogema D.R."/>
        </authorList>
    </citation>
    <scope>NUCLEOTIDE SEQUENCE [LARGE SCALE GENOMIC DNA]</scope>
    <source>
        <strain evidence="8">00978-12</strain>
    </source>
</reference>
<evidence type="ECO:0000256" key="4">
    <source>
        <dbReference type="PROSITE-ProRule" id="PRU00723"/>
    </source>
</evidence>
<evidence type="ECO:0000256" key="1">
    <source>
        <dbReference type="ARBA" id="ARBA00022723"/>
    </source>
</evidence>
<dbReference type="GO" id="GO:0008270">
    <property type="term" value="F:zinc ion binding"/>
    <property type="evidence" value="ECO:0007669"/>
    <property type="project" value="UniProtKB-KW"/>
</dbReference>
<feature type="coiled-coil region" evidence="5">
    <location>
        <begin position="76"/>
        <end position="110"/>
    </location>
</feature>
<dbReference type="OrthoDB" id="439436at2759"/>
<evidence type="ECO:0000256" key="3">
    <source>
        <dbReference type="ARBA" id="ARBA00022833"/>
    </source>
</evidence>
<dbReference type="Gene3D" id="4.10.1000.10">
    <property type="entry name" value="Zinc finger, CCCH-type"/>
    <property type="match status" value="1"/>
</dbReference>
<evidence type="ECO:0000256" key="6">
    <source>
        <dbReference type="SAM" id="MobiDB-lite"/>
    </source>
</evidence>
<keyword evidence="1 4" id="KW-0479">Metal-binding</keyword>
<accession>A0A7J6NDZ2</accession>
<name>A0A7J6NDZ2_PEROL</name>
<dbReference type="SMART" id="SM00356">
    <property type="entry name" value="ZnF_C3H1"/>
    <property type="match status" value="1"/>
</dbReference>
<feature type="compositionally biased region" description="Basic and acidic residues" evidence="6">
    <location>
        <begin position="350"/>
        <end position="359"/>
    </location>
</feature>
<keyword evidence="5" id="KW-0175">Coiled coil</keyword>
<feature type="compositionally biased region" description="Basic residues" evidence="6">
    <location>
        <begin position="333"/>
        <end position="349"/>
    </location>
</feature>
<comment type="caution">
    <text evidence="8">The sequence shown here is derived from an EMBL/GenBank/DDBJ whole genome shotgun (WGS) entry which is preliminary data.</text>
</comment>